<evidence type="ECO:0000256" key="1">
    <source>
        <dbReference type="ARBA" id="ARBA00022450"/>
    </source>
</evidence>
<dbReference type="SUPFAM" id="SSF47336">
    <property type="entry name" value="ACP-like"/>
    <property type="match status" value="1"/>
</dbReference>
<dbReference type="Pfam" id="PF00550">
    <property type="entry name" value="PP-binding"/>
    <property type="match status" value="1"/>
</dbReference>
<keyword evidence="3" id="KW-1133">Transmembrane helix</keyword>
<dbReference type="GO" id="GO:0031177">
    <property type="term" value="F:phosphopantetheine binding"/>
    <property type="evidence" value="ECO:0007669"/>
    <property type="project" value="InterPro"/>
</dbReference>
<sequence>MAQQYGTHDGDLLLVPNEDVDIYLQYIQHAASSGHGSRSDILKSIPCQLPPSYGPMATLSALLSTSSGPWTVLELQLAHTRCWKALPNDAKAGRGSQHAQQLVERTLVQCKQSYTSLLDLLHSDSFADAIIDPGTRRSIRHNALADSIRNFSQYLPSATSTHKPIVALSLPNGPLLALAVTATATYCTAAPLAHGSGVGAEQFKSDVLQSGARIVVASKDDVSRLGLLDPWLKEANIGVLLVELTPAMDLYTTRLNGATAASSLTPELEPNTADDTAILLFTSGTSGTKKLVPLSVHSLVCGVAMVVDSWGLSPSMRCLNQMPLNHVGGLVRNLFAPILSGGSVICCSAFDAQLFWDCVEDYEPTWYYASPSMHQCILDDAEDRPVALSKSQIQLVCNAAGGLLPSLASRLQNTFQCTVLPSYGMTECMPISTPPQNYRLEKPGTSGVSAGPDIAVLDGNDDAMGPGAIGRIAVRGLPVFAGYLKGDDMLDTSCFTDDGWFDTGDMGYLDKEGYLYLTGRSKEVINRGGELISPFEVEEAVVATSMDPASPTYGKVSKALAFSVPHDVLQEVVGVCIVTPPGASRTCLRHIQSALKDVLALVKIPTVVVFMDGGLPTNNNKVLRIRLAERLCLPELSDTTTFRQRHFEASCSPQNTPLASQIQCQSVESTPEALKAAYRDMLPGDDLDMYVRTDDISTTLFVAPLQDKTTTESWNADSLMESLVGSLHSYQIPAAIHILEHPLPRTMHGRVYEVALDHFLQPDLSNEKLPSLTQTEQTVASVFAQVLNIQQHTFSNDSDFFLLGGDSMRAGRLLSLLRREFKARLTIDMLFSHSTIASLAALLDDIQTDPVETTKVVEGDASSHERLLPGCENTCSSTHPLVMAIQLLPICLFYPMKRAFTWTVFIYSLSWSLGVNISVHIPGRLLVLVVSMFIARTVTRILAPIITIIFKWVVIGRYKEGLYPMWGRYHTRWWLCQKTIQVTGMGMWGTFNWSRCLYYRALGAKIGKNVTLNKGTVLGEYDLLTIEDGVNLERCTVRPFAAERNTSMYLGRIILGRDSSVGLGSIVAAGTSLPPYACIGPNSSSWEVDDASEANRDLASGKIPGAHWALTLFIGLPLQFASMFVGALPWLGCLAALVANDPKFSVVDPLRSIIVWFATPDRVGLHYAALAANAALGPLFFFAAVLAIKKIFDLCLGPTRRGHVSSSSQMTKFRRQLIRTLMPVPRFHKLTELFGAHYEATSIFMRAMGAKVGKHVYWPGTGPSIQDYDLLEVGDDVVFGSRSHLVTSDATGSESIRIRSGAMVADRVILLPGVTLGEKTVMGSGALTKRNAQYADETTWVGSKKGEGICLSTPTPSVKKGSLASTVIPTSFNSSSTTLAAKHNELELTDLPALERSHNHLHPLDGPKAPFTYMDISSTRTSMTLSRGEETVLTSPPNPTTSPFGRAFYQKKTTYRVWTQFEIFLYSTLTAIATAIYWNIGSISGTQVIAYIMHHNPAYLSKLSLLTTATARPLAFYGIFLAWTIVITTAQSVLVLGFLVAAKWVLMGRRNPGNHSWDTSSYCQRWQLYLKLESLRRNCYGGAGILGLFTGTHYMTLYFRALGASIGKDCALFAGGLPSLLFTEPDLLTLGDRVSVDDVSLVAHINTRGKFDLNPLVVGDRCVLRSGSRLLSGARMEEDSCLLEHTLVMAGDVVKAGTTIQGWPGEEFKAVRMPTLRRRVGWGV</sequence>
<keyword evidence="1" id="KW-0596">Phosphopantetheine</keyword>
<protein>
    <recommendedName>
        <fullName evidence="4">Carrier domain-containing protein</fullName>
    </recommendedName>
</protein>
<evidence type="ECO:0000313" key="6">
    <source>
        <dbReference type="Proteomes" id="UP001271007"/>
    </source>
</evidence>
<dbReference type="InterPro" id="IPR042099">
    <property type="entry name" value="ANL_N_sf"/>
</dbReference>
<dbReference type="InterPro" id="IPR000873">
    <property type="entry name" value="AMP-dep_synth/lig_dom"/>
</dbReference>
<dbReference type="GO" id="GO:0031956">
    <property type="term" value="F:medium-chain fatty acid-CoA ligase activity"/>
    <property type="evidence" value="ECO:0007669"/>
    <property type="project" value="TreeGrafter"/>
</dbReference>
<keyword evidence="3" id="KW-0472">Membrane</keyword>
<feature type="transmembrane region" description="Helical" evidence="3">
    <location>
        <begin position="1514"/>
        <end position="1541"/>
    </location>
</feature>
<dbReference type="Gene3D" id="3.40.50.12780">
    <property type="entry name" value="N-terminal domain of ligase-like"/>
    <property type="match status" value="1"/>
</dbReference>
<reference evidence="5" key="1">
    <citation type="submission" date="2023-04" db="EMBL/GenBank/DDBJ databases">
        <title>Black Yeasts Isolated from many extreme environments.</title>
        <authorList>
            <person name="Coleine C."/>
            <person name="Stajich J.E."/>
            <person name="Selbmann L."/>
        </authorList>
    </citation>
    <scope>NUCLEOTIDE SEQUENCE</scope>
    <source>
        <strain evidence="5">CCFEE 5312</strain>
    </source>
</reference>
<accession>A0AAJ0DI50</accession>
<dbReference type="InterPro" id="IPR036736">
    <property type="entry name" value="ACP-like_sf"/>
</dbReference>
<dbReference type="GO" id="GO:0006631">
    <property type="term" value="P:fatty acid metabolic process"/>
    <property type="evidence" value="ECO:0007669"/>
    <property type="project" value="TreeGrafter"/>
</dbReference>
<feature type="transmembrane region" description="Helical" evidence="3">
    <location>
        <begin position="925"/>
        <end position="950"/>
    </location>
</feature>
<dbReference type="SUPFAM" id="SSF56801">
    <property type="entry name" value="Acetyl-CoA synthetase-like"/>
    <property type="match status" value="2"/>
</dbReference>
<dbReference type="Proteomes" id="UP001271007">
    <property type="component" value="Unassembled WGS sequence"/>
</dbReference>
<dbReference type="Gene3D" id="1.10.1200.10">
    <property type="entry name" value="ACP-like"/>
    <property type="match status" value="1"/>
</dbReference>
<dbReference type="Gene3D" id="3.30.300.30">
    <property type="match status" value="1"/>
</dbReference>
<feature type="transmembrane region" description="Helical" evidence="3">
    <location>
        <begin position="1108"/>
        <end position="1139"/>
    </location>
</feature>
<feature type="transmembrane region" description="Helical" evidence="3">
    <location>
        <begin position="1463"/>
        <end position="1494"/>
    </location>
</feature>
<dbReference type="EMBL" id="JAWDJX010000011">
    <property type="protein sequence ID" value="KAK3054551.1"/>
    <property type="molecule type" value="Genomic_DNA"/>
</dbReference>
<feature type="transmembrane region" description="Helical" evidence="3">
    <location>
        <begin position="1165"/>
        <end position="1188"/>
    </location>
</feature>
<keyword evidence="2" id="KW-0597">Phosphoprotein</keyword>
<keyword evidence="3" id="KW-0812">Transmembrane</keyword>
<evidence type="ECO:0000256" key="3">
    <source>
        <dbReference type="SAM" id="Phobius"/>
    </source>
</evidence>
<gene>
    <name evidence="5" type="ORF">LTR09_004280</name>
</gene>
<organism evidence="5 6">
    <name type="scientific">Extremus antarcticus</name>
    <dbReference type="NCBI Taxonomy" id="702011"/>
    <lineage>
        <taxon>Eukaryota</taxon>
        <taxon>Fungi</taxon>
        <taxon>Dikarya</taxon>
        <taxon>Ascomycota</taxon>
        <taxon>Pezizomycotina</taxon>
        <taxon>Dothideomycetes</taxon>
        <taxon>Dothideomycetidae</taxon>
        <taxon>Mycosphaerellales</taxon>
        <taxon>Extremaceae</taxon>
        <taxon>Extremus</taxon>
    </lineage>
</organism>
<dbReference type="Pfam" id="PF00501">
    <property type="entry name" value="AMP-binding"/>
    <property type="match status" value="1"/>
</dbReference>
<dbReference type="PANTHER" id="PTHR43201:SF10">
    <property type="entry name" value="CARRIER DOMAIN-CONTAINING PROTEIN"/>
    <property type="match status" value="1"/>
</dbReference>
<evidence type="ECO:0000313" key="5">
    <source>
        <dbReference type="EMBL" id="KAK3054551.1"/>
    </source>
</evidence>
<evidence type="ECO:0000256" key="2">
    <source>
        <dbReference type="ARBA" id="ARBA00022553"/>
    </source>
</evidence>
<evidence type="ECO:0000259" key="4">
    <source>
        <dbReference type="PROSITE" id="PS50075"/>
    </source>
</evidence>
<dbReference type="Gene3D" id="2.160.10.10">
    <property type="entry name" value="Hexapeptide repeat proteins"/>
    <property type="match status" value="1"/>
</dbReference>
<dbReference type="InterPro" id="IPR020806">
    <property type="entry name" value="PKS_PP-bd"/>
</dbReference>
<dbReference type="PANTHER" id="PTHR43201">
    <property type="entry name" value="ACYL-COA SYNTHETASE"/>
    <property type="match status" value="1"/>
</dbReference>
<dbReference type="InterPro" id="IPR009081">
    <property type="entry name" value="PP-bd_ACP"/>
</dbReference>
<comment type="caution">
    <text evidence="5">The sequence shown here is derived from an EMBL/GenBank/DDBJ whole genome shotgun (WGS) entry which is preliminary data.</text>
</comment>
<feature type="domain" description="Carrier" evidence="4">
    <location>
        <begin position="770"/>
        <end position="847"/>
    </location>
</feature>
<dbReference type="InterPro" id="IPR011004">
    <property type="entry name" value="Trimer_LpxA-like_sf"/>
</dbReference>
<dbReference type="InterPro" id="IPR045851">
    <property type="entry name" value="AMP-bd_C_sf"/>
</dbReference>
<name>A0AAJ0DI50_9PEZI</name>
<dbReference type="SUPFAM" id="SSF51161">
    <property type="entry name" value="Trimeric LpxA-like enzymes"/>
    <property type="match status" value="3"/>
</dbReference>
<proteinExistence type="predicted"/>
<dbReference type="SMART" id="SM00823">
    <property type="entry name" value="PKS_PP"/>
    <property type="match status" value="1"/>
</dbReference>
<keyword evidence="6" id="KW-1185">Reference proteome</keyword>
<dbReference type="PROSITE" id="PS50075">
    <property type="entry name" value="CARRIER"/>
    <property type="match status" value="1"/>
</dbReference>